<evidence type="ECO:0000313" key="15">
    <source>
        <dbReference type="Proteomes" id="UP000033220"/>
    </source>
</evidence>
<gene>
    <name evidence="14" type="primary">glyA2</name>
    <name evidence="11" type="synonym">glyA</name>
    <name evidence="14" type="ORF">RSPPHO_02038</name>
</gene>
<comment type="pathway">
    <text evidence="11">Amino-acid biosynthesis; glycine biosynthesis; glycine from L-serine: step 1/1.</text>
</comment>
<evidence type="ECO:0000256" key="11">
    <source>
        <dbReference type="HAMAP-Rule" id="MF_00051"/>
    </source>
</evidence>
<comment type="caution">
    <text evidence="11">Lacks conserved residue(s) required for the propagation of feature annotation.</text>
</comment>
<dbReference type="GO" id="GO:0005829">
    <property type="term" value="C:cytosol"/>
    <property type="evidence" value="ECO:0007669"/>
    <property type="project" value="TreeGrafter"/>
</dbReference>
<keyword evidence="7 11" id="KW-0808">Transferase</keyword>
<evidence type="ECO:0000256" key="8">
    <source>
        <dbReference type="ARBA" id="ARBA00022898"/>
    </source>
</evidence>
<dbReference type="Proteomes" id="UP000033220">
    <property type="component" value="Chromosome DSM 122"/>
</dbReference>
<dbReference type="InterPro" id="IPR001085">
    <property type="entry name" value="Ser_HO-MeTrfase"/>
</dbReference>
<dbReference type="PATRIC" id="fig|1150469.3.peg.2292"/>
<comment type="similarity">
    <text evidence="3 11">Belongs to the SHMT family.</text>
</comment>
<evidence type="ECO:0000256" key="12">
    <source>
        <dbReference type="PIRSR" id="PIRSR000412-50"/>
    </source>
</evidence>
<comment type="cofactor">
    <cofactor evidence="1 11 12">
        <name>pyridoxal 5'-phosphate</name>
        <dbReference type="ChEBI" id="CHEBI:597326"/>
    </cofactor>
</comment>
<dbReference type="EMBL" id="HE663493">
    <property type="protein sequence ID" value="CCG08664.1"/>
    <property type="molecule type" value="Genomic_DNA"/>
</dbReference>
<dbReference type="GO" id="GO:0035999">
    <property type="term" value="P:tetrahydrofolate interconversion"/>
    <property type="evidence" value="ECO:0007669"/>
    <property type="project" value="UniProtKB-UniRule"/>
</dbReference>
<evidence type="ECO:0000256" key="5">
    <source>
        <dbReference type="ARBA" id="ARBA00022490"/>
    </source>
</evidence>
<feature type="domain" description="Serine hydroxymethyltransferase-like" evidence="13">
    <location>
        <begin position="16"/>
        <end position="392"/>
    </location>
</feature>
<reference evidence="14 15" key="1">
    <citation type="submission" date="2012-02" db="EMBL/GenBank/DDBJ databases">
        <title>Shotgun genome sequence of Phaeospirillum photometricum DSM 122.</title>
        <authorList>
            <person name="Duquesne K."/>
            <person name="Sturgis J."/>
        </authorList>
    </citation>
    <scope>NUCLEOTIDE SEQUENCE [LARGE SCALE GENOMIC DNA]</scope>
    <source>
        <strain evidence="15">DSM122</strain>
    </source>
</reference>
<feature type="binding site" evidence="11">
    <location>
        <begin position="132"/>
        <end position="134"/>
    </location>
    <ligand>
        <name>(6S)-5,6,7,8-tetrahydrofolate</name>
        <dbReference type="ChEBI" id="CHEBI:57453"/>
    </ligand>
</feature>
<dbReference type="NCBIfam" id="NF000586">
    <property type="entry name" value="PRK00011.1"/>
    <property type="match status" value="1"/>
</dbReference>
<feature type="modified residue" description="N6-(pyridoxal phosphate)lysine" evidence="11 12">
    <location>
        <position position="237"/>
    </location>
</feature>
<evidence type="ECO:0000259" key="13">
    <source>
        <dbReference type="Pfam" id="PF00464"/>
    </source>
</evidence>
<dbReference type="GO" id="GO:0008168">
    <property type="term" value="F:methyltransferase activity"/>
    <property type="evidence" value="ECO:0007669"/>
    <property type="project" value="UniProtKB-KW"/>
</dbReference>
<dbReference type="PIRSF" id="PIRSF000412">
    <property type="entry name" value="SHMT"/>
    <property type="match status" value="1"/>
</dbReference>
<evidence type="ECO:0000256" key="3">
    <source>
        <dbReference type="ARBA" id="ARBA00006376"/>
    </source>
</evidence>
<dbReference type="STRING" id="1150469.RSPPHO_02038"/>
<evidence type="ECO:0000256" key="7">
    <source>
        <dbReference type="ARBA" id="ARBA00022679"/>
    </source>
</evidence>
<evidence type="ECO:0000256" key="6">
    <source>
        <dbReference type="ARBA" id="ARBA00022563"/>
    </source>
</evidence>
<dbReference type="UniPathway" id="UPA00193"/>
<dbReference type="InterPro" id="IPR039429">
    <property type="entry name" value="SHMT-like_dom"/>
</dbReference>
<sequence length="430" mass="45497">MNDYTPWSGFFSAPVAEADPAIHQVLRAELCRQQEQIELIASENIVSRAVLETAGSVLTNKYAEGYPGKRYYGGCEEVDVAEDLAIERAKALFGCSYVNVQPHSGAQANGAVMLALVKPGETILGMSLAAGGHLTHGAKAAMSGKWFNAVQYGVRREDARIDYDEVEALAREHKPRLIIAGGSAYPREIDFVRFRAIADAVGALLMVDMAHFAGLVAAGLHPSPVPLADVVTTTTHKTLRGPRGGLILSNNPDIAKALASAVFPGLQGGPLMHIVAAKAVALGEALRPEFKAYAQAVKDNARVLGETLIAGGLDIVSGGTDTHLILVDLRPKHLTGAVAEKSLERAGMTCNKNGIPFDPEKATVTSGIRLGSPAATSRGFGQAEFREIGAMILEVLDGLARSPEDNSAVETAVRARVRALCDRFPIYGGL</sequence>
<accession>H6SKZ9</accession>
<dbReference type="InterPro" id="IPR015422">
    <property type="entry name" value="PyrdxlP-dep_Trfase_small"/>
</dbReference>
<dbReference type="GO" id="GO:0019264">
    <property type="term" value="P:glycine biosynthetic process from serine"/>
    <property type="evidence" value="ECO:0007669"/>
    <property type="project" value="UniProtKB-UniRule"/>
</dbReference>
<feature type="binding site" evidence="11">
    <location>
        <position position="128"/>
    </location>
    <ligand>
        <name>(6S)-5,6,7,8-tetrahydrofolate</name>
        <dbReference type="ChEBI" id="CHEBI:57453"/>
    </ligand>
</feature>
<evidence type="ECO:0000256" key="4">
    <source>
        <dbReference type="ARBA" id="ARBA00011738"/>
    </source>
</evidence>
<comment type="function">
    <text evidence="10">Catalyzes the reversible interconversion of alpha-methyl-L-serine to D-alanine with tetrahydrofolate (THF) serving as the one-carbon carrier. Cannot use alpha-methyl-D-serine, L-serine, D-serine or L-alanine.</text>
</comment>
<keyword evidence="5 11" id="KW-0963">Cytoplasm</keyword>
<dbReference type="PANTHER" id="PTHR11680">
    <property type="entry name" value="SERINE HYDROXYMETHYLTRANSFERASE"/>
    <property type="match status" value="1"/>
</dbReference>
<name>H6SKZ9_PARPM</name>
<dbReference type="GO" id="GO:0050413">
    <property type="term" value="F:D-alanine 2-hydroxymethyltransferase activity"/>
    <property type="evidence" value="ECO:0007669"/>
    <property type="project" value="UniProtKB-EC"/>
</dbReference>
<comment type="pathway">
    <text evidence="11">One-carbon metabolism; tetrahydrofolate interconversion.</text>
</comment>
<evidence type="ECO:0000256" key="9">
    <source>
        <dbReference type="ARBA" id="ARBA00051216"/>
    </source>
</evidence>
<dbReference type="UniPathway" id="UPA00288">
    <property type="reaction ID" value="UER01023"/>
</dbReference>
<dbReference type="InterPro" id="IPR049943">
    <property type="entry name" value="Ser_HO-MeTrfase-like"/>
</dbReference>
<evidence type="ECO:0000256" key="10">
    <source>
        <dbReference type="ARBA" id="ARBA00057572"/>
    </source>
</evidence>
<comment type="catalytic activity">
    <reaction evidence="9">
        <text>(6R)-5,10-methylene-5,6,7,8-tetrahydrofolate + D-alanine + H2O = 2-methylserine + (6S)-5,6,7,8-tetrahydrofolate</text>
        <dbReference type="Rhea" id="RHEA:10064"/>
        <dbReference type="ChEBI" id="CHEBI:15377"/>
        <dbReference type="ChEBI" id="CHEBI:15636"/>
        <dbReference type="ChEBI" id="CHEBI:57416"/>
        <dbReference type="ChEBI" id="CHEBI:57453"/>
        <dbReference type="ChEBI" id="CHEBI:58275"/>
        <dbReference type="EC" id="2.1.2.7"/>
    </reaction>
</comment>
<evidence type="ECO:0000313" key="14">
    <source>
        <dbReference type="EMBL" id="CCG08664.1"/>
    </source>
</evidence>
<keyword evidence="8 11" id="KW-0663">Pyridoxal phosphate</keyword>
<evidence type="ECO:0000256" key="2">
    <source>
        <dbReference type="ARBA" id="ARBA00004496"/>
    </source>
</evidence>
<protein>
    <recommendedName>
        <fullName evidence="11">Serine hydroxymethyltransferase</fullName>
        <shortName evidence="11">SHMT</shortName>
        <shortName evidence="11">Serine methylase</shortName>
        <ecNumber evidence="11">2.1.2.1</ecNumber>
    </recommendedName>
</protein>
<dbReference type="InterPro" id="IPR019798">
    <property type="entry name" value="Ser_HO-MeTrfase_PLP_BS"/>
</dbReference>
<comment type="subunit">
    <text evidence="4 11">Homodimer.</text>
</comment>
<dbReference type="KEGG" id="rpm:RSPPHO_02038"/>
<dbReference type="GO" id="GO:0030170">
    <property type="term" value="F:pyridoxal phosphate binding"/>
    <property type="evidence" value="ECO:0007669"/>
    <property type="project" value="UniProtKB-UniRule"/>
</dbReference>
<dbReference type="Gene3D" id="3.90.1150.10">
    <property type="entry name" value="Aspartate Aminotransferase, domain 1"/>
    <property type="match status" value="1"/>
</dbReference>
<dbReference type="PROSITE" id="PS00096">
    <property type="entry name" value="SHMT"/>
    <property type="match status" value="1"/>
</dbReference>
<dbReference type="CDD" id="cd00378">
    <property type="entry name" value="SHMT"/>
    <property type="match status" value="1"/>
</dbReference>
<dbReference type="SUPFAM" id="SSF53383">
    <property type="entry name" value="PLP-dependent transferases"/>
    <property type="match status" value="1"/>
</dbReference>
<dbReference type="PANTHER" id="PTHR11680:SF35">
    <property type="entry name" value="SERINE HYDROXYMETHYLTRANSFERASE 1"/>
    <property type="match status" value="1"/>
</dbReference>
<comment type="function">
    <text evidence="11">Catalyzes the reversible interconversion of serine and glycine with tetrahydrofolate (THF) serving as the one-carbon carrier. This reaction serves as the major source of one-carbon groups required for the biosynthesis of purines, thymidylate, methionine, and other important biomolecules. Also exhibits THF-independent aldolase activity toward beta-hydroxyamino acids, producing glycine and aldehydes, via a retro-aldol mechanism.</text>
</comment>
<dbReference type="eggNOG" id="COG0112">
    <property type="taxonomic scope" value="Bacteria"/>
</dbReference>
<feature type="site" description="Plays an important role in substrate specificity" evidence="11">
    <location>
        <position position="236"/>
    </location>
</feature>
<comment type="catalytic activity">
    <reaction evidence="11">
        <text>(6R)-5,10-methylene-5,6,7,8-tetrahydrofolate + glycine + H2O = (6S)-5,6,7,8-tetrahydrofolate + L-serine</text>
        <dbReference type="Rhea" id="RHEA:15481"/>
        <dbReference type="ChEBI" id="CHEBI:15377"/>
        <dbReference type="ChEBI" id="CHEBI:15636"/>
        <dbReference type="ChEBI" id="CHEBI:33384"/>
        <dbReference type="ChEBI" id="CHEBI:57305"/>
        <dbReference type="ChEBI" id="CHEBI:57453"/>
        <dbReference type="EC" id="2.1.2.1"/>
    </reaction>
</comment>
<dbReference type="RefSeq" id="WP_014415298.1">
    <property type="nucleotide sequence ID" value="NC_017059.1"/>
</dbReference>
<dbReference type="GO" id="GO:0004372">
    <property type="term" value="F:glycine hydroxymethyltransferase activity"/>
    <property type="evidence" value="ECO:0007669"/>
    <property type="project" value="UniProtKB-UniRule"/>
</dbReference>
<organism evidence="14 15">
    <name type="scientific">Pararhodospirillum photometricum DSM 122</name>
    <dbReference type="NCBI Taxonomy" id="1150469"/>
    <lineage>
        <taxon>Bacteria</taxon>
        <taxon>Pseudomonadati</taxon>
        <taxon>Pseudomonadota</taxon>
        <taxon>Alphaproteobacteria</taxon>
        <taxon>Rhodospirillales</taxon>
        <taxon>Rhodospirillaceae</taxon>
        <taxon>Pararhodospirillum</taxon>
    </lineage>
</organism>
<dbReference type="AlphaFoldDB" id="H6SKZ9"/>
<dbReference type="GO" id="GO:0032259">
    <property type="term" value="P:methylation"/>
    <property type="evidence" value="ECO:0007669"/>
    <property type="project" value="UniProtKB-KW"/>
</dbReference>
<dbReference type="OrthoDB" id="9803846at2"/>
<dbReference type="InterPro" id="IPR015424">
    <property type="entry name" value="PyrdxlP-dep_Trfase"/>
</dbReference>
<keyword evidence="11" id="KW-0028">Amino-acid biosynthesis</keyword>
<keyword evidence="6 11" id="KW-0554">One-carbon metabolism</keyword>
<dbReference type="HOGENOM" id="CLU_022477_2_1_5"/>
<dbReference type="EC" id="2.1.2.1" evidence="11"/>
<proteinExistence type="inferred from homology"/>
<dbReference type="HAMAP" id="MF_00051">
    <property type="entry name" value="SHMT"/>
    <property type="match status" value="1"/>
</dbReference>
<keyword evidence="15" id="KW-1185">Reference proteome</keyword>
<dbReference type="FunFam" id="3.40.640.10:FF:000001">
    <property type="entry name" value="Serine hydroxymethyltransferase"/>
    <property type="match status" value="1"/>
</dbReference>
<comment type="subcellular location">
    <subcellularLocation>
        <location evidence="2 11">Cytoplasm</location>
    </subcellularLocation>
</comment>
<dbReference type="Gene3D" id="3.40.640.10">
    <property type="entry name" value="Type I PLP-dependent aspartate aminotransferase-like (Major domain)"/>
    <property type="match status" value="1"/>
</dbReference>
<evidence type="ECO:0000256" key="1">
    <source>
        <dbReference type="ARBA" id="ARBA00001933"/>
    </source>
</evidence>
<keyword evidence="14" id="KW-0489">Methyltransferase</keyword>
<dbReference type="Pfam" id="PF00464">
    <property type="entry name" value="SHMT"/>
    <property type="match status" value="1"/>
</dbReference>
<dbReference type="InterPro" id="IPR015421">
    <property type="entry name" value="PyrdxlP-dep_Trfase_major"/>
</dbReference>